<keyword evidence="6" id="KW-0812">Transmembrane</keyword>
<keyword evidence="9" id="KW-1185">Reference proteome</keyword>
<evidence type="ECO:0000256" key="3">
    <source>
        <dbReference type="ARBA" id="ARBA00022801"/>
    </source>
</evidence>
<dbReference type="Gene3D" id="3.90.226.10">
    <property type="entry name" value="2-enoyl-CoA Hydratase, Chain A, domain 1"/>
    <property type="match status" value="1"/>
</dbReference>
<dbReference type="SMART" id="SM00228">
    <property type="entry name" value="PDZ"/>
    <property type="match status" value="1"/>
</dbReference>
<evidence type="ECO:0000256" key="1">
    <source>
        <dbReference type="ARBA" id="ARBA00009179"/>
    </source>
</evidence>
<dbReference type="InterPro" id="IPR002477">
    <property type="entry name" value="Peptidoglycan-bd-like"/>
</dbReference>
<dbReference type="NCBIfam" id="TIGR00225">
    <property type="entry name" value="prc"/>
    <property type="match status" value="1"/>
</dbReference>
<dbReference type="InterPro" id="IPR029045">
    <property type="entry name" value="ClpP/crotonase-like_dom_sf"/>
</dbReference>
<proteinExistence type="inferred from homology"/>
<dbReference type="InterPro" id="IPR005151">
    <property type="entry name" value="Tail-specific_protease"/>
</dbReference>
<protein>
    <submittedName>
        <fullName evidence="8">Peptidoglycan-binding protein</fullName>
    </submittedName>
</protein>
<dbReference type="Pfam" id="PF01471">
    <property type="entry name" value="PG_binding_1"/>
    <property type="match status" value="1"/>
</dbReference>
<dbReference type="Pfam" id="PF03572">
    <property type="entry name" value="Peptidase_S41"/>
    <property type="match status" value="1"/>
</dbReference>
<evidence type="ECO:0000256" key="5">
    <source>
        <dbReference type="RuleBase" id="RU004404"/>
    </source>
</evidence>
<sequence length="513" mass="56702">MDLFKHSTKPNRLHNFLYDLIIKTNLFLIIVDVLIYLRHNRYIHKGGVIVTVKKSRLFIWIIVTAIVTAGITYSIVKPKEVSIAGNGDPFQKLRSTYDILQKGYYKDIDTDKLVEGAIKGMVESLEDPYSVYMDVEQAKSFSENISSSFEGIGAEIQESNGTILIVSPIKGSPAEEVGLKPKDVILKVDKESIEGLSVNEAVMKIRGEKGTKVNLVVRREGVGELNFTITRDTIPLETVYSEVIEDNIGKIQITKFSETTGEELAKALTDLQEEKVEGLIIDLRQNPGGLMDQALAMSELFVAKGENILQVEYNNGSKEVYKSENEAAIDLPITVLIDGGTASAGEIMAAALHQSAGIPLVGEKTFGKGTVQSAESFKDTSSVKYTTAKWLTPDGTWIHEKGIEPQIKAELPAYANLPFINPEIVLKKGDSKTEVNAAQQMLKALGYEEVSVEGYFDDSTEKAVKDFQKQHKLTVDGKITGETTMKIMELIQSKLQENDTQLEKAISVLKEKM</sequence>
<dbReference type="SMART" id="SM00245">
    <property type="entry name" value="TSPc"/>
    <property type="match status" value="1"/>
</dbReference>
<feature type="transmembrane region" description="Helical" evidence="6">
    <location>
        <begin position="20"/>
        <end position="37"/>
    </location>
</feature>
<dbReference type="PANTHER" id="PTHR32060:SF30">
    <property type="entry name" value="CARBOXY-TERMINAL PROCESSING PROTEASE CTPA"/>
    <property type="match status" value="1"/>
</dbReference>
<dbReference type="InterPro" id="IPR055210">
    <property type="entry name" value="CtpA/B_N"/>
</dbReference>
<dbReference type="InterPro" id="IPR036366">
    <property type="entry name" value="PGBDSf"/>
</dbReference>
<dbReference type="InterPro" id="IPR041489">
    <property type="entry name" value="PDZ_6"/>
</dbReference>
<dbReference type="Gene3D" id="1.10.101.10">
    <property type="entry name" value="PGBD-like superfamily/PGBD"/>
    <property type="match status" value="1"/>
</dbReference>
<dbReference type="InterPro" id="IPR004447">
    <property type="entry name" value="Peptidase_S41A"/>
</dbReference>
<evidence type="ECO:0000259" key="7">
    <source>
        <dbReference type="PROSITE" id="PS50106"/>
    </source>
</evidence>
<dbReference type="Proteomes" id="UP000515490">
    <property type="component" value="Chromosome"/>
</dbReference>
<dbReference type="SUPFAM" id="SSF52096">
    <property type="entry name" value="ClpP/crotonase"/>
    <property type="match status" value="1"/>
</dbReference>
<reference evidence="8 9" key="1">
    <citation type="submission" date="2020-06" db="EMBL/GenBank/DDBJ databases">
        <title>Metabacillus dokdonensis sp. nov., isolated from the rhizosphere of Elymus tsukushiensis, a plant native to the Dokdo Islands, Republic of Korea.</title>
        <authorList>
            <person name="Lee S.Y."/>
            <person name="Hwang Y.J."/>
            <person name="Son J.S."/>
            <person name="Ghim S.Y."/>
        </authorList>
    </citation>
    <scope>NUCLEOTIDE SEQUENCE [LARGE SCALE GENOMIC DNA]</scope>
    <source>
        <strain evidence="8 9">KUDC1714</strain>
    </source>
</reference>
<dbReference type="SUPFAM" id="SSF47090">
    <property type="entry name" value="PGBD-like"/>
    <property type="match status" value="1"/>
</dbReference>
<keyword evidence="3 5" id="KW-0378">Hydrolase</keyword>
<dbReference type="Gene3D" id="2.30.42.10">
    <property type="match status" value="1"/>
</dbReference>
<dbReference type="InterPro" id="IPR036365">
    <property type="entry name" value="PGBD-like_sf"/>
</dbReference>
<dbReference type="Gene3D" id="3.30.750.44">
    <property type="match status" value="1"/>
</dbReference>
<comment type="similarity">
    <text evidence="1 5">Belongs to the peptidase S41A family.</text>
</comment>
<name>A0ABX6S8W6_9BACI</name>
<dbReference type="CDD" id="cd06782">
    <property type="entry name" value="cpPDZ_CPP-like"/>
    <property type="match status" value="1"/>
</dbReference>
<keyword evidence="6" id="KW-0472">Membrane</keyword>
<evidence type="ECO:0000313" key="8">
    <source>
        <dbReference type="EMBL" id="QNF30535.1"/>
    </source>
</evidence>
<dbReference type="PROSITE" id="PS50106">
    <property type="entry name" value="PDZ"/>
    <property type="match status" value="1"/>
</dbReference>
<dbReference type="Pfam" id="PF17820">
    <property type="entry name" value="PDZ_6"/>
    <property type="match status" value="1"/>
</dbReference>
<dbReference type="EMBL" id="CP055263">
    <property type="protein sequence ID" value="QNF30535.1"/>
    <property type="molecule type" value="Genomic_DNA"/>
</dbReference>
<dbReference type="PANTHER" id="PTHR32060">
    <property type="entry name" value="TAIL-SPECIFIC PROTEASE"/>
    <property type="match status" value="1"/>
</dbReference>
<dbReference type="InterPro" id="IPR001478">
    <property type="entry name" value="PDZ"/>
</dbReference>
<evidence type="ECO:0000256" key="6">
    <source>
        <dbReference type="SAM" id="Phobius"/>
    </source>
</evidence>
<keyword evidence="4 5" id="KW-0720">Serine protease</keyword>
<accession>A0ABX6S8W6</accession>
<evidence type="ECO:0000313" key="9">
    <source>
        <dbReference type="Proteomes" id="UP000515490"/>
    </source>
</evidence>
<organism evidence="8 9">
    <name type="scientific">Metabacillus elymi</name>
    <dbReference type="NCBI Taxonomy" id="2745198"/>
    <lineage>
        <taxon>Bacteria</taxon>
        <taxon>Bacillati</taxon>
        <taxon>Bacillota</taxon>
        <taxon>Bacilli</taxon>
        <taxon>Bacillales</taxon>
        <taxon>Bacillaceae</taxon>
        <taxon>Metabacillus</taxon>
    </lineage>
</organism>
<evidence type="ECO:0000256" key="4">
    <source>
        <dbReference type="ARBA" id="ARBA00022825"/>
    </source>
</evidence>
<dbReference type="Pfam" id="PF22694">
    <property type="entry name" value="CtpB_N-like"/>
    <property type="match status" value="1"/>
</dbReference>
<feature type="domain" description="PDZ" evidence="7">
    <location>
        <begin position="134"/>
        <end position="220"/>
    </location>
</feature>
<keyword evidence="2 5" id="KW-0645">Protease</keyword>
<feature type="transmembrane region" description="Helical" evidence="6">
    <location>
        <begin position="57"/>
        <end position="76"/>
    </location>
</feature>
<evidence type="ECO:0000256" key="2">
    <source>
        <dbReference type="ARBA" id="ARBA00022670"/>
    </source>
</evidence>
<dbReference type="InterPro" id="IPR036034">
    <property type="entry name" value="PDZ_sf"/>
</dbReference>
<gene>
    <name evidence="8" type="ORF">HUW50_25555</name>
</gene>
<dbReference type="SUPFAM" id="SSF50156">
    <property type="entry name" value="PDZ domain-like"/>
    <property type="match status" value="1"/>
</dbReference>
<dbReference type="CDD" id="cd07560">
    <property type="entry name" value="Peptidase_S41_CPP"/>
    <property type="match status" value="1"/>
</dbReference>
<keyword evidence="6" id="KW-1133">Transmembrane helix</keyword>